<dbReference type="InterPro" id="IPR027417">
    <property type="entry name" value="P-loop_NTPase"/>
</dbReference>
<dbReference type="OrthoDB" id="3176171at2759"/>
<dbReference type="InterPro" id="IPR036961">
    <property type="entry name" value="Kinesin_motor_dom_sf"/>
</dbReference>
<organism evidence="3 4">
    <name type="scientific">Blyttiomyces helicus</name>
    <dbReference type="NCBI Taxonomy" id="388810"/>
    <lineage>
        <taxon>Eukaryota</taxon>
        <taxon>Fungi</taxon>
        <taxon>Fungi incertae sedis</taxon>
        <taxon>Chytridiomycota</taxon>
        <taxon>Chytridiomycota incertae sedis</taxon>
        <taxon>Chytridiomycetes</taxon>
        <taxon>Chytridiomycetes incertae sedis</taxon>
        <taxon>Blyttiomyces</taxon>
    </lineage>
</organism>
<dbReference type="GO" id="GO:0016787">
    <property type="term" value="F:hydrolase activity"/>
    <property type="evidence" value="ECO:0007669"/>
    <property type="project" value="UniProtKB-KW"/>
</dbReference>
<feature type="binding site" evidence="1">
    <location>
        <begin position="101"/>
        <end position="108"/>
    </location>
    <ligand>
        <name>ATP</name>
        <dbReference type="ChEBI" id="CHEBI:30616"/>
    </ligand>
</feature>
<dbReference type="PRINTS" id="PR00380">
    <property type="entry name" value="KINESINHEAVY"/>
</dbReference>
<dbReference type="PROSITE" id="PS50067">
    <property type="entry name" value="KINESIN_MOTOR_2"/>
    <property type="match status" value="1"/>
</dbReference>
<dbReference type="GO" id="GO:0003777">
    <property type="term" value="F:microtubule motor activity"/>
    <property type="evidence" value="ECO:0007669"/>
    <property type="project" value="InterPro"/>
</dbReference>
<keyword evidence="1" id="KW-0505">Motor protein</keyword>
<dbReference type="GO" id="GO:0008017">
    <property type="term" value="F:microtubule binding"/>
    <property type="evidence" value="ECO:0007669"/>
    <property type="project" value="InterPro"/>
</dbReference>
<evidence type="ECO:0000313" key="4">
    <source>
        <dbReference type="Proteomes" id="UP000269721"/>
    </source>
</evidence>
<keyword evidence="3" id="KW-0378">Hydrolase</keyword>
<feature type="domain" description="Kinesin motor" evidence="2">
    <location>
        <begin position="7"/>
        <end position="345"/>
    </location>
</feature>
<dbReference type="GO" id="GO:0005524">
    <property type="term" value="F:ATP binding"/>
    <property type="evidence" value="ECO:0007669"/>
    <property type="project" value="UniProtKB-UniRule"/>
</dbReference>
<keyword evidence="4" id="KW-1185">Reference proteome</keyword>
<evidence type="ECO:0000256" key="1">
    <source>
        <dbReference type="PROSITE-ProRule" id="PRU00283"/>
    </source>
</evidence>
<dbReference type="Proteomes" id="UP000269721">
    <property type="component" value="Unassembled WGS sequence"/>
</dbReference>
<comment type="similarity">
    <text evidence="1">Belongs to the TRAFAC class myosin-kinesin ATPase superfamily. Kinesin family.</text>
</comment>
<evidence type="ECO:0000259" key="2">
    <source>
        <dbReference type="PROSITE" id="PS50067"/>
    </source>
</evidence>
<dbReference type="SUPFAM" id="SSF52540">
    <property type="entry name" value="P-loop containing nucleoside triphosphate hydrolases"/>
    <property type="match status" value="1"/>
</dbReference>
<accession>A0A4P9WPI8</accession>
<sequence>MTAEDTNIKIAVRVRPFNGREMERSAQRIITMDGPTTIITNPKDGAERKFTFDYRYEFASDPLYLSHLSLNLIQQRVFQDLGEAVVENAWKGINASILAYGQTGSGKSYSMFGYGLNKGLIPMIADRMFTSMAEAKDPGVELQLTFSMLEIYNEKVYDLLNPAAGDALRVRNTTNTAFYVEGLKPFPVTTYQEIESLVDRGTRNRTVASTKMNASSSRSHTILILQFIQISKVGRTEKRSIINLVDLAGSERVNSAGTEGERLKEGVNINSSLSVLGQVIAALVQKQNGKKGLVVPYRDSTLTKLLANALGGNSRTIMIAALSPADINYEETLGTLRFVDRAKQIKTAATVNENPLDKCMCRQTNNWG</sequence>
<dbReference type="AlphaFoldDB" id="A0A4P9WPI8"/>
<dbReference type="EMBL" id="KZ994156">
    <property type="protein sequence ID" value="RKO93658.1"/>
    <property type="molecule type" value="Genomic_DNA"/>
</dbReference>
<dbReference type="InterPro" id="IPR001752">
    <property type="entry name" value="Kinesin_motor_dom"/>
</dbReference>
<keyword evidence="1" id="KW-0067">ATP-binding</keyword>
<gene>
    <name evidence="3" type="ORF">BDK51DRAFT_20290</name>
</gene>
<dbReference type="Gene3D" id="3.40.850.10">
    <property type="entry name" value="Kinesin motor domain"/>
    <property type="match status" value="1"/>
</dbReference>
<dbReference type="FunFam" id="3.40.850.10:FF:000063">
    <property type="entry name" value="Kinesin-like protein"/>
    <property type="match status" value="1"/>
</dbReference>
<dbReference type="GO" id="GO:0007018">
    <property type="term" value="P:microtubule-based movement"/>
    <property type="evidence" value="ECO:0007669"/>
    <property type="project" value="InterPro"/>
</dbReference>
<reference evidence="4" key="1">
    <citation type="journal article" date="2018" name="Nat. Microbiol.">
        <title>Leveraging single-cell genomics to expand the fungal tree of life.</title>
        <authorList>
            <person name="Ahrendt S.R."/>
            <person name="Quandt C.A."/>
            <person name="Ciobanu D."/>
            <person name="Clum A."/>
            <person name="Salamov A."/>
            <person name="Andreopoulos B."/>
            <person name="Cheng J.F."/>
            <person name="Woyke T."/>
            <person name="Pelin A."/>
            <person name="Henrissat B."/>
            <person name="Reynolds N.K."/>
            <person name="Benny G.L."/>
            <person name="Smith M.E."/>
            <person name="James T.Y."/>
            <person name="Grigoriev I.V."/>
        </authorList>
    </citation>
    <scope>NUCLEOTIDE SEQUENCE [LARGE SCALE GENOMIC DNA]</scope>
</reference>
<keyword evidence="1" id="KW-0547">Nucleotide-binding</keyword>
<dbReference type="SMART" id="SM00129">
    <property type="entry name" value="KISc"/>
    <property type="match status" value="1"/>
</dbReference>
<name>A0A4P9WPI8_9FUNG</name>
<dbReference type="PANTHER" id="PTHR47117">
    <property type="entry name" value="STAR-RELATED LIPID TRANSFER PROTEIN 9"/>
    <property type="match status" value="1"/>
</dbReference>
<protein>
    <submittedName>
        <fullName evidence="3">P-loop containing nucleoside triphosphate hydrolase protein</fullName>
    </submittedName>
</protein>
<evidence type="ECO:0000313" key="3">
    <source>
        <dbReference type="EMBL" id="RKO93658.1"/>
    </source>
</evidence>
<dbReference type="Pfam" id="PF00225">
    <property type="entry name" value="Kinesin"/>
    <property type="match status" value="1"/>
</dbReference>
<proteinExistence type="inferred from homology"/>